<keyword evidence="4" id="KW-0963">Cytoplasm</keyword>
<evidence type="ECO:0000256" key="2">
    <source>
        <dbReference type="ARBA" id="ARBA00004162"/>
    </source>
</evidence>
<dbReference type="PANTHER" id="PTHR16795">
    <property type="entry name" value="LIMBIN/ELLIS-VAN CREVELD PROTEIN"/>
    <property type="match status" value="1"/>
</dbReference>
<evidence type="ECO:0000256" key="4">
    <source>
        <dbReference type="ARBA" id="ARBA00022490"/>
    </source>
</evidence>
<dbReference type="InterPro" id="IPR022076">
    <property type="entry name" value="Limbin"/>
</dbReference>
<accession>K1PHU8</accession>
<feature type="chain" id="PRO_5043915464" evidence="13">
    <location>
        <begin position="27"/>
        <end position="1543"/>
    </location>
</feature>
<organism evidence="14">
    <name type="scientific">Magallana gigas</name>
    <name type="common">Pacific oyster</name>
    <name type="synonym">Crassostrea gigas</name>
    <dbReference type="NCBI Taxonomy" id="29159"/>
    <lineage>
        <taxon>Eukaryota</taxon>
        <taxon>Metazoa</taxon>
        <taxon>Spiralia</taxon>
        <taxon>Lophotrochozoa</taxon>
        <taxon>Mollusca</taxon>
        <taxon>Bivalvia</taxon>
        <taxon>Autobranchia</taxon>
        <taxon>Pteriomorphia</taxon>
        <taxon>Ostreida</taxon>
        <taxon>Ostreoidea</taxon>
        <taxon>Ostreidae</taxon>
        <taxon>Magallana</taxon>
    </lineage>
</organism>
<keyword evidence="9" id="KW-0966">Cell projection</keyword>
<dbReference type="GO" id="GO:0098797">
    <property type="term" value="C:plasma membrane protein complex"/>
    <property type="evidence" value="ECO:0007669"/>
    <property type="project" value="TreeGrafter"/>
</dbReference>
<gene>
    <name evidence="14" type="ORF">CGI_10004546</name>
</gene>
<comment type="subcellular location">
    <subcellularLocation>
        <location evidence="2">Cell membrane</location>
        <topology evidence="2">Single-pass membrane protein</topology>
    </subcellularLocation>
    <subcellularLocation>
        <location evidence="1">Cytoplasm</location>
        <location evidence="1">Cytoskeleton</location>
        <location evidence="1">Cilium basal body</location>
    </subcellularLocation>
</comment>
<evidence type="ECO:0000256" key="6">
    <source>
        <dbReference type="ARBA" id="ARBA00022989"/>
    </source>
</evidence>
<keyword evidence="7 12" id="KW-0472">Membrane</keyword>
<dbReference type="EMBL" id="JH817471">
    <property type="protein sequence ID" value="EKC21128.1"/>
    <property type="molecule type" value="Genomic_DNA"/>
</dbReference>
<name>K1PHU8_MAGGI</name>
<dbReference type="PANTHER" id="PTHR16795:SF14">
    <property type="entry name" value="LIMBIN"/>
    <property type="match status" value="1"/>
</dbReference>
<evidence type="ECO:0000256" key="12">
    <source>
        <dbReference type="SAM" id="Phobius"/>
    </source>
</evidence>
<feature type="compositionally biased region" description="Basic and acidic residues" evidence="11">
    <location>
        <begin position="805"/>
        <end position="822"/>
    </location>
</feature>
<feature type="signal peptide" evidence="13">
    <location>
        <begin position="1"/>
        <end position="26"/>
    </location>
</feature>
<dbReference type="HOGENOM" id="CLU_246734_0_0_1"/>
<evidence type="ECO:0000256" key="9">
    <source>
        <dbReference type="ARBA" id="ARBA00023273"/>
    </source>
</evidence>
<reference evidence="14" key="1">
    <citation type="journal article" date="2012" name="Nature">
        <title>The oyster genome reveals stress adaptation and complexity of shell formation.</title>
        <authorList>
            <person name="Zhang G."/>
            <person name="Fang X."/>
            <person name="Guo X."/>
            <person name="Li L."/>
            <person name="Luo R."/>
            <person name="Xu F."/>
            <person name="Yang P."/>
            <person name="Zhang L."/>
            <person name="Wang X."/>
            <person name="Qi H."/>
            <person name="Xiong Z."/>
            <person name="Que H."/>
            <person name="Xie Y."/>
            <person name="Holland P.W."/>
            <person name="Paps J."/>
            <person name="Zhu Y."/>
            <person name="Wu F."/>
            <person name="Chen Y."/>
            <person name="Wang J."/>
            <person name="Peng C."/>
            <person name="Meng J."/>
            <person name="Yang L."/>
            <person name="Liu J."/>
            <person name="Wen B."/>
            <person name="Zhang N."/>
            <person name="Huang Z."/>
            <person name="Zhu Q."/>
            <person name="Feng Y."/>
            <person name="Mount A."/>
            <person name="Hedgecock D."/>
            <person name="Xu Z."/>
            <person name="Liu Y."/>
            <person name="Domazet-Loso T."/>
            <person name="Du Y."/>
            <person name="Sun X."/>
            <person name="Zhang S."/>
            <person name="Liu B."/>
            <person name="Cheng P."/>
            <person name="Jiang X."/>
            <person name="Li J."/>
            <person name="Fan D."/>
            <person name="Wang W."/>
            <person name="Fu W."/>
            <person name="Wang T."/>
            <person name="Wang B."/>
            <person name="Zhang J."/>
            <person name="Peng Z."/>
            <person name="Li Y."/>
            <person name="Li N."/>
            <person name="Wang J."/>
            <person name="Chen M."/>
            <person name="He Y."/>
            <person name="Tan F."/>
            <person name="Song X."/>
            <person name="Zheng Q."/>
            <person name="Huang R."/>
            <person name="Yang H."/>
            <person name="Du X."/>
            <person name="Chen L."/>
            <person name="Yang M."/>
            <person name="Gaffney P.M."/>
            <person name="Wang S."/>
            <person name="Luo L."/>
            <person name="She Z."/>
            <person name="Ming Y."/>
            <person name="Huang W."/>
            <person name="Zhang S."/>
            <person name="Huang B."/>
            <person name="Zhang Y."/>
            <person name="Qu T."/>
            <person name="Ni P."/>
            <person name="Miao G."/>
            <person name="Wang J."/>
            <person name="Wang Q."/>
            <person name="Steinberg C.E."/>
            <person name="Wang H."/>
            <person name="Li N."/>
            <person name="Qian L."/>
            <person name="Zhang G."/>
            <person name="Li Y."/>
            <person name="Yang H."/>
            <person name="Liu X."/>
            <person name="Wang J."/>
            <person name="Yin Y."/>
            <person name="Wang J."/>
        </authorList>
    </citation>
    <scope>NUCLEOTIDE SEQUENCE [LARGE SCALE GENOMIC DNA]</scope>
    <source>
        <strain evidence="14">05x7-T-G4-1.051#20</strain>
    </source>
</reference>
<keyword evidence="5 12" id="KW-0812">Transmembrane</keyword>
<dbReference type="GO" id="GO:0007224">
    <property type="term" value="P:smoothened signaling pathway"/>
    <property type="evidence" value="ECO:0007669"/>
    <property type="project" value="InterPro"/>
</dbReference>
<keyword evidence="13" id="KW-0732">Signal</keyword>
<dbReference type="Pfam" id="PF12297">
    <property type="entry name" value="EVC2_like"/>
    <property type="match status" value="2"/>
</dbReference>
<dbReference type="GO" id="GO:0060170">
    <property type="term" value="C:ciliary membrane"/>
    <property type="evidence" value="ECO:0007669"/>
    <property type="project" value="TreeGrafter"/>
</dbReference>
<evidence type="ECO:0000256" key="7">
    <source>
        <dbReference type="ARBA" id="ARBA00023136"/>
    </source>
</evidence>
<keyword evidence="6 12" id="KW-1133">Transmembrane helix</keyword>
<protein>
    <submittedName>
        <fullName evidence="14">Limbin</fullName>
    </submittedName>
</protein>
<evidence type="ECO:0000256" key="5">
    <source>
        <dbReference type="ARBA" id="ARBA00022692"/>
    </source>
</evidence>
<sequence>MQQEGGDRMWLWYLTLLSLLVVSCRSYSVTDLTEIYQTQLSNNADNYTYNYNLHTFADNTSINQASVNTSSYLHTYVERGGFVLDLTHWQDNSSGTPSNVTTLPLLKVTQRWEVNSATASPDTILVSMTISNPGSVTANNVTVTFDLTGGLRLDISSIVKNTSSVITHTQSNVKFQWYSSSITASEERFLSFVAVPSGTNGGNLEAGHNVYTSQLYFASTVLTSVAGPIDLDMCVYGIRNVQKSIFYEQGFTALMFFIAFALGIGLVIGAVCLFLMIKRKRAVQSKSFTQTNLRISTRGKTILMDDGDVNKTGHTITDFSNIREDDSIVEVLVVKDKLKRFRELDNLDIVCTVSTDTDIETQRADASLKATAMLIRGLIFNRDISPQVYDAADKNMKQRRLLLDGNLDTEFQRQNKKLRKKLAAKNKAKLSRTLQRQREEKKKLVSEIADLGDNERKQLLDMMDQEHQTELNEEEIGTVYIVIESIMQFQSESTCFTCQFNQPASCTTCSFLDKGKQFRSISFQEFAVRRRMGMKELQQDQLEEVMTQGHLVGEKADWLLEEHRKVQAQMEKMYDEEVARQRILLEEKLEKRKALAKLEEQQEDDGSDVLNTMASHQIELINKAKAKKVGGLTPDEASELIAKAKEDMISLKERLDKDRQKQEMALAKRLGDMKRKKLNQMKSQQKSELDKTFLEFIHPLLFVETKLKLEAKHREEVNQEENEIDEDHAEQLRHLNDELTDHAKDELSRAERNLVKRIGEINTVSPDQYEKLLSEHEADVMRLQAQQKRELEKQKANLNAKLAKSRRDWEQRKEQEKAEQEEIRKREDEVVKKLISGQMSMSEEERDRIMKEHEKQMVKVENSLTLNKLRQKRMLEERLAAKRALQMDKLEKKQSVEYEKKMRQIEHNGEESDPENQREKLELMKLQFSQKMAVLQGQKLNIDDELENVKIEMLKERVIALKEQEEKLGAMVAALQVAKAREMALIEEQQAAINNLKSNLIDELSERGILSDPECQKVLDRHKQEQENLNKKLESQKSKQEKELRKRLKEKIEQKEEIMSRAHKREIEALLATSKNKTALKMKQALLAHKHMMEMEKFRNNLDRQIAQTLEDVRLQFEMRRAKETQQEELRFIAGLVRVGSFDQQELIDVLHILYPQKTDTEIQAVMKEIYDPNFQQAPKDVPPLSRRDSSLTERVRSNQSQELSRRASLSSRFEDSNRGKAEKKSSFKKSRRQSDLDSDSFSRPLPNIPKKKKLQKLDENSESDNEYSYLSKRPEPIGEVVEARRLEDFDETLPASGLPSKLPPLEAKAPKKGRKKKKKMLFWTILCLAVLSCQSLGADQTSVVDEFNDALEEGLQSVRVLIQNTESHLPSAVNKAFDYFNRLQDKPNGVAEAANALYETAKNTVTQVSAETEAIFSKLSVLTDQPRLPQNILQLIADHHNLQDFLIKEAREAFSQTIRTHHLGSSKADEKLASFLQQKTNAIKQAVTSIASAVHDVIGHLQNSANSSLSKEAVENILRSGMETLGFAIVFAQEEIKDAMSH</sequence>
<keyword evidence="10" id="KW-0175">Coiled coil</keyword>
<evidence type="ECO:0000256" key="11">
    <source>
        <dbReference type="SAM" id="MobiDB-lite"/>
    </source>
</evidence>
<evidence type="ECO:0000313" key="14">
    <source>
        <dbReference type="EMBL" id="EKC21128.1"/>
    </source>
</evidence>
<feature type="region of interest" description="Disordered" evidence="11">
    <location>
        <begin position="1174"/>
        <end position="1274"/>
    </location>
</feature>
<proteinExistence type="predicted"/>
<evidence type="ECO:0000256" key="3">
    <source>
        <dbReference type="ARBA" id="ARBA00022475"/>
    </source>
</evidence>
<keyword evidence="8" id="KW-0206">Cytoskeleton</keyword>
<feature type="compositionally biased region" description="Basic and acidic residues" evidence="11">
    <location>
        <begin position="1186"/>
        <end position="1197"/>
    </location>
</feature>
<feature type="transmembrane region" description="Helical" evidence="12">
    <location>
        <begin position="253"/>
        <end position="277"/>
    </location>
</feature>
<feature type="compositionally biased region" description="Basic and acidic residues" evidence="11">
    <location>
        <begin position="1213"/>
        <end position="1226"/>
    </location>
</feature>
<evidence type="ECO:0000256" key="8">
    <source>
        <dbReference type="ARBA" id="ARBA00023212"/>
    </source>
</evidence>
<feature type="coiled-coil region" evidence="10">
    <location>
        <begin position="420"/>
        <end position="454"/>
    </location>
</feature>
<feature type="region of interest" description="Disordered" evidence="11">
    <location>
        <begin position="802"/>
        <end position="822"/>
    </location>
</feature>
<evidence type="ECO:0000256" key="13">
    <source>
        <dbReference type="SAM" id="SignalP"/>
    </source>
</evidence>
<evidence type="ECO:0000256" key="10">
    <source>
        <dbReference type="SAM" id="Coils"/>
    </source>
</evidence>
<dbReference type="InterPro" id="IPR026501">
    <property type="entry name" value="Limbin/EVC"/>
</dbReference>
<feature type="region of interest" description="Disordered" evidence="11">
    <location>
        <begin position="1020"/>
        <end position="1046"/>
    </location>
</feature>
<dbReference type="InParanoid" id="K1PHU8"/>
<keyword evidence="3" id="KW-1003">Cell membrane</keyword>
<evidence type="ECO:0000256" key="1">
    <source>
        <dbReference type="ARBA" id="ARBA00004120"/>
    </source>
</evidence>
<feature type="compositionally biased region" description="Polar residues" evidence="11">
    <location>
        <begin position="1198"/>
        <end position="1212"/>
    </location>
</feature>